<dbReference type="InterPro" id="IPR057962">
    <property type="entry name" value="SPT23_MGA2_DBD"/>
</dbReference>
<feature type="region of interest" description="Disordered" evidence="4">
    <location>
        <begin position="718"/>
        <end position="740"/>
    </location>
</feature>
<evidence type="ECO:0000256" key="1">
    <source>
        <dbReference type="ARBA" id="ARBA00022737"/>
    </source>
</evidence>
<keyword evidence="5" id="KW-1133">Transmembrane helix</keyword>
<evidence type="ECO:0000313" key="7">
    <source>
        <dbReference type="EMBL" id="KAH0542604.1"/>
    </source>
</evidence>
<feature type="region of interest" description="Disordered" evidence="4">
    <location>
        <begin position="275"/>
        <end position="330"/>
    </location>
</feature>
<gene>
    <name evidence="7" type="ORF">FGG08_003012</name>
</gene>
<keyword evidence="2 3" id="KW-0040">ANK repeat</keyword>
<keyword evidence="5" id="KW-0812">Transmembrane</keyword>
<evidence type="ECO:0000256" key="4">
    <source>
        <dbReference type="SAM" id="MobiDB-lite"/>
    </source>
</evidence>
<dbReference type="PROSITE" id="PS50088">
    <property type="entry name" value="ANK_REPEAT"/>
    <property type="match status" value="2"/>
</dbReference>
<dbReference type="InterPro" id="IPR014756">
    <property type="entry name" value="Ig_E-set"/>
</dbReference>
<evidence type="ECO:0000256" key="3">
    <source>
        <dbReference type="PROSITE-ProRule" id="PRU00023"/>
    </source>
</evidence>
<feature type="compositionally biased region" description="Low complexity" evidence="4">
    <location>
        <begin position="97"/>
        <end position="114"/>
    </location>
</feature>
<dbReference type="Pfam" id="PF01833">
    <property type="entry name" value="TIG"/>
    <property type="match status" value="1"/>
</dbReference>
<name>A0A9P8I584_9PEZI</name>
<dbReference type="PANTHER" id="PTHR24166:SF48">
    <property type="entry name" value="PROTEIN VAPYRIN"/>
    <property type="match status" value="1"/>
</dbReference>
<feature type="region of interest" description="Disordered" evidence="4">
    <location>
        <begin position="1123"/>
        <end position="1142"/>
    </location>
</feature>
<organism evidence="7 8">
    <name type="scientific">Glutinoglossum americanum</name>
    <dbReference type="NCBI Taxonomy" id="1670608"/>
    <lineage>
        <taxon>Eukaryota</taxon>
        <taxon>Fungi</taxon>
        <taxon>Dikarya</taxon>
        <taxon>Ascomycota</taxon>
        <taxon>Pezizomycotina</taxon>
        <taxon>Geoglossomycetes</taxon>
        <taxon>Geoglossales</taxon>
        <taxon>Geoglossaceae</taxon>
        <taxon>Glutinoglossum</taxon>
    </lineage>
</organism>
<keyword evidence="1" id="KW-0677">Repeat</keyword>
<feature type="region of interest" description="Disordered" evidence="4">
    <location>
        <begin position="72"/>
        <end position="139"/>
    </location>
</feature>
<dbReference type="InterPro" id="IPR013783">
    <property type="entry name" value="Ig-like_fold"/>
</dbReference>
<feature type="compositionally biased region" description="Polar residues" evidence="4">
    <location>
        <begin position="598"/>
        <end position="626"/>
    </location>
</feature>
<dbReference type="SMART" id="SM00248">
    <property type="entry name" value="ANK"/>
    <property type="match status" value="2"/>
</dbReference>
<reference evidence="7" key="1">
    <citation type="submission" date="2021-03" db="EMBL/GenBank/DDBJ databases">
        <title>Comparative genomics and phylogenomic investigation of the class Geoglossomycetes provide insights into ecological specialization and systematics.</title>
        <authorList>
            <person name="Melie T."/>
            <person name="Pirro S."/>
            <person name="Miller A.N."/>
            <person name="Quandt A."/>
        </authorList>
    </citation>
    <scope>NUCLEOTIDE SEQUENCE</scope>
    <source>
        <strain evidence="7">GBOQ0MN5Z8</strain>
    </source>
</reference>
<dbReference type="CDD" id="cd00102">
    <property type="entry name" value="IPT"/>
    <property type="match status" value="1"/>
</dbReference>
<feature type="compositionally biased region" description="Polar residues" evidence="4">
    <location>
        <begin position="300"/>
        <end position="330"/>
    </location>
</feature>
<dbReference type="SUPFAM" id="SSF81296">
    <property type="entry name" value="E set domains"/>
    <property type="match status" value="1"/>
</dbReference>
<dbReference type="Pfam" id="PF12796">
    <property type="entry name" value="Ank_2"/>
    <property type="match status" value="1"/>
</dbReference>
<keyword evidence="8" id="KW-1185">Reference proteome</keyword>
<evidence type="ECO:0000259" key="6">
    <source>
        <dbReference type="SMART" id="SM00429"/>
    </source>
</evidence>
<evidence type="ECO:0000313" key="8">
    <source>
        <dbReference type="Proteomes" id="UP000698800"/>
    </source>
</evidence>
<dbReference type="InterPro" id="IPR002110">
    <property type="entry name" value="Ankyrin_rpt"/>
</dbReference>
<proteinExistence type="predicted"/>
<evidence type="ECO:0000256" key="2">
    <source>
        <dbReference type="ARBA" id="ARBA00023043"/>
    </source>
</evidence>
<dbReference type="InterPro" id="IPR002909">
    <property type="entry name" value="IPT_dom"/>
</dbReference>
<dbReference type="InterPro" id="IPR036770">
    <property type="entry name" value="Ankyrin_rpt-contain_sf"/>
</dbReference>
<dbReference type="EMBL" id="JAGHQL010000050">
    <property type="protein sequence ID" value="KAH0542604.1"/>
    <property type="molecule type" value="Genomic_DNA"/>
</dbReference>
<dbReference type="Proteomes" id="UP000698800">
    <property type="component" value="Unassembled WGS sequence"/>
</dbReference>
<comment type="caution">
    <text evidence="7">The sequence shown here is derived from an EMBL/GenBank/DDBJ whole genome shotgun (WGS) entry which is preliminary data.</text>
</comment>
<feature type="region of interest" description="Disordered" evidence="4">
    <location>
        <begin position="755"/>
        <end position="777"/>
    </location>
</feature>
<dbReference type="SUPFAM" id="SSF48403">
    <property type="entry name" value="Ankyrin repeat"/>
    <property type="match status" value="1"/>
</dbReference>
<feature type="repeat" description="ANK" evidence="3">
    <location>
        <begin position="1038"/>
        <end position="1070"/>
    </location>
</feature>
<keyword evidence="5" id="KW-0472">Membrane</keyword>
<feature type="region of interest" description="Disordered" evidence="4">
    <location>
        <begin position="791"/>
        <end position="818"/>
    </location>
</feature>
<feature type="region of interest" description="Disordered" evidence="4">
    <location>
        <begin position="219"/>
        <end position="250"/>
    </location>
</feature>
<dbReference type="Gene3D" id="1.25.40.20">
    <property type="entry name" value="Ankyrin repeat-containing domain"/>
    <property type="match status" value="1"/>
</dbReference>
<feature type="repeat" description="ANK" evidence="3">
    <location>
        <begin position="1071"/>
        <end position="1103"/>
    </location>
</feature>
<feature type="region of interest" description="Disordered" evidence="4">
    <location>
        <begin position="1169"/>
        <end position="1224"/>
    </location>
</feature>
<dbReference type="PANTHER" id="PTHR24166">
    <property type="entry name" value="ROLLING PEBBLES, ISOFORM B"/>
    <property type="match status" value="1"/>
</dbReference>
<feature type="compositionally biased region" description="Low complexity" evidence="4">
    <location>
        <begin position="722"/>
        <end position="740"/>
    </location>
</feature>
<evidence type="ECO:0000256" key="5">
    <source>
        <dbReference type="SAM" id="Phobius"/>
    </source>
</evidence>
<feature type="domain" description="IPT/TIG" evidence="6">
    <location>
        <begin position="847"/>
        <end position="924"/>
    </location>
</feature>
<feature type="region of interest" description="Disordered" evidence="4">
    <location>
        <begin position="592"/>
        <end position="705"/>
    </location>
</feature>
<dbReference type="Gene3D" id="2.60.40.10">
    <property type="entry name" value="Immunoglobulins"/>
    <property type="match status" value="1"/>
</dbReference>
<feature type="region of interest" description="Disordered" evidence="4">
    <location>
        <begin position="439"/>
        <end position="468"/>
    </location>
</feature>
<protein>
    <recommendedName>
        <fullName evidence="6">IPT/TIG domain-containing protein</fullName>
    </recommendedName>
</protein>
<accession>A0A9P8I584</accession>
<feature type="transmembrane region" description="Helical" evidence="5">
    <location>
        <begin position="1413"/>
        <end position="1430"/>
    </location>
</feature>
<dbReference type="SMART" id="SM00429">
    <property type="entry name" value="IPT"/>
    <property type="match status" value="1"/>
</dbReference>
<dbReference type="PROSITE" id="PS50297">
    <property type="entry name" value="ANK_REP_REGION"/>
    <property type="match status" value="2"/>
</dbReference>
<dbReference type="OrthoDB" id="71307at2759"/>
<sequence>MGPTEDPMIHCGRNSPQIVDPDDMGGILQDSEEFFIPNATPISSGLLEDGILDSAMNFSDFGSLQGPTYMPSVTFTPNPQTIPTSLIENGNNCQQISPPSSASPASSSQDSSSDSSRHHKRKSSSNSSHSGLAGADSLTIHDRDPFNEITMSGDGSGFADYSGLVDFSSIGGPNHQMTLPPDVEMSNRDMENHFDFESAASSPSPLDMASANNRHTRAICSSFPGRRPPQSGNRYQLDGKPPIRRKNGSPGGAFAIHGVRETSPLSAMIMSHDSSPSALFDNHSPPSDAGTEFLGGPMLSGSSQDPKWPTSFSLTDSGAPNPSSHTQLPPTIANNLASPFSPAKPLPRRGVTHTLTIHPTPLKSRVETQIPIRMTLHPIPTGVTKLHLPTHTISKPKLLAKPHPSRSPDTLELHTMLVCTSAMQNPGYLDRALARASRTEVKQEIVSRSPSQDGRSDMSEDDESKPSNGGEVKICCGCITRERKRAARKKVKKVDEEESWYRDEQKRVIVFNTHEIKDWQQPTRELSVESGTESTPPLVPSGAMQVEAPMRIACYCRHQNEKLGFQVIFTIKDYNDNLVAQAITPSIMITDDHKTHAPPNTQAINPPDSNLPASDSGAFSNCQGFQVSPGAPISMPQFRLSHSTSDLQSMSFQQQFPPASTPYTAPQAYSVSHTPRNTSRQTSVSGPSGHSAKKRKANSSGKVPTGLAMTRLETEMGSHNLANAGPPSTTPSSATSPFFPNAYSIPAENSYIQSPLMPSQFHTGPPTPNSNDRGLFTPAHRSQSLENLPMHPLFSATNSSHPSRPHSPNNHQQNGTTPVYHQAQAQMAQAVANGLYGLPLALNPHRPPVIHKLIPNEGPKAGGIEVTCLGSGFCQGLEVYFGENLATTTTYWGDTSLVCLLPPALHAGTVTVTFKHDQQPLQPYPISTIQKQHVYFKYVDDDEQQLLRLALSVVGQKMTGKLEDVRDIARRIVGSSGNSPWDATAGSASSAGQQRPASAFDASMLGFMDLESALLKCLDLIDMDDSPNQARLNLRRGSGQTMLHLACSLGFYRFVAALLARGANPEPRDKGGYTPMHYAAMHNQPQIVRRLILSGADPTMRTLQGYTPADLTTSEEVLVSARGLGHHSRHRSGGSLRSKTSSTASLRSLWETTPRSHAAAAALASSGFAGSDADDNDGQDHDNDIDSISETDLWMRSKRSSRRMSMAADAPPMGDDPSRGVPQTQRGVAATPAMVAWRQQLATHFQHLQQLWNLPNLPNLPQIPPMPALPDYQNYLGNRMGRLNSLVPLRSPSRSGASSGSESQAAKEADYRWWELFSVPSAPPAYEEIFPQSEPKPADQKIVNVAQAAVDAYADQKCAEAFDYQTAKSSSTGGRSSPTIELRIDGLTITKEAQEELRAAHARKLKKIKSDRNLFFVWIPLLVIILVAMLKNRVPQVWDGALKLYSYIRNKNSERVVEVAW</sequence>
<dbReference type="InterPro" id="IPR050889">
    <property type="entry name" value="Dendritic_Spine_Reg/Scaffold"/>
</dbReference>
<feature type="compositionally biased region" description="Polar residues" evidence="4">
    <location>
        <begin position="640"/>
        <end position="688"/>
    </location>
</feature>
<dbReference type="Pfam" id="PF25603">
    <property type="entry name" value="SPT23_MGA2_DBD"/>
    <property type="match status" value="1"/>
</dbReference>
<feature type="compositionally biased region" description="Polar residues" evidence="4">
    <location>
        <begin position="72"/>
        <end position="96"/>
    </location>
</feature>
<feature type="compositionally biased region" description="Low complexity" evidence="4">
    <location>
        <begin position="798"/>
        <end position="811"/>
    </location>
</feature>